<evidence type="ECO:0000256" key="3">
    <source>
        <dbReference type="ARBA" id="ARBA00022679"/>
    </source>
</evidence>
<comment type="catalytic activity">
    <reaction evidence="9">
        <text>L-seryl-[protein] + ATP = O-phospho-L-seryl-[protein] + ADP + H(+)</text>
        <dbReference type="Rhea" id="RHEA:17989"/>
        <dbReference type="Rhea" id="RHEA-COMP:9863"/>
        <dbReference type="Rhea" id="RHEA-COMP:11604"/>
        <dbReference type="ChEBI" id="CHEBI:15378"/>
        <dbReference type="ChEBI" id="CHEBI:29999"/>
        <dbReference type="ChEBI" id="CHEBI:30616"/>
        <dbReference type="ChEBI" id="CHEBI:83421"/>
        <dbReference type="ChEBI" id="CHEBI:456216"/>
        <dbReference type="EC" id="2.7.11.1"/>
    </reaction>
</comment>
<reference evidence="16" key="1">
    <citation type="submission" date="2021-02" db="EMBL/GenBank/DDBJ databases">
        <authorList>
            <person name="Steward A R."/>
        </authorList>
    </citation>
    <scope>NUCLEOTIDE SEQUENCE</scope>
</reference>
<evidence type="ECO:0000256" key="6">
    <source>
        <dbReference type="ARBA" id="ARBA00022840"/>
    </source>
</evidence>
<feature type="active site" description="Proton acceptor" evidence="10">
    <location>
        <position position="750"/>
    </location>
</feature>
<sequence>MSEESCEERQNNEMVALQAIYGDAVVDIRKKAVWSEWRPLDILLTLLPLQNSEGVHCSVTLQLKCCHNYPDRPPTIAINKMFGLSDENAAKLISDLKKIAVDLCGEVMIFQLAQHTQQFLHDHNKPTLSFYDEMLKQKTEMEKLKQQDIELKENEERKKMKDEIQRRQETLKNSARRVHRSSLSQEQPVTEGQGDAPKLLYYADEKMSPAKKVIRGTNVPCTCNSRGAYVLRYTQRNNKKVYIGNCLGHSSNGSTTYLAIDDDGQQVIAKKWCLSPASDFQTRNRQLNSVQQDLKAMCRLKHRSLIPYVAMETESKKSARQFVYIFRDFVLGSSLKYLKNKSSFGDMFEVLKLVRHVALGVFSALNELHSVNVLHRDVRCENVFLEDSGTVKLVGASLDIRLMEVYEGESYCDRQTKAQDIYAAAQLLLSIVCPEAIHEIPSDFPGSAKDFFSRCLTEDEHSQWPAEKLVQHGFLVDAPVKLPNSKDNNRENESEDEGGNTKINSINTQVNGHSRLNAEFEVLTWLGKGAFGDVLKVKNKLDGGFYAIKHVKLNPKSVELNKKITREVKLLSRLNHENVVRYYNAWIETIIDTEIEDTSVETTPVKRKGDSLLDVVAKLGQVKVNWSMSDGPVQTRDSESSSEEDSDDDDDEPDLWFNIMNHDEDSSSVIEFEVDSQNKSLTAPSEDTTISVEPRLQQVLYIQMEFCEKNTLRQAIDNSLHREHFRAWRLFREILEGLAHVHQKGMIHRDLKPVNIFLDSNDHVKIGDFGLATKVFTGLPVNENSCVESSTTVELDIASIEPEASTSQHSNSTTDFLPDPITVPSPSILPESVETVSPNVQDHIEHLENIDLLSDSNTEVDTGVGTTLYVAPELQQSATKVIYNQKVDIYSLGIILFEMFHAPFETGTERFTVLTNLRKTDVMLPPDFVKEENAKQIHVIRWLLDHDAGLRPTSAELLASEHVPRAVPEGALSGLLSHTLSDRGSRGYQRLVTACLEQKPSPAEDFTYHSAMKTKPMEVIGAIKDVITKVFRSHGAIEFSPPLLIPRAKRWDQCPNSVKVMTLSGSVCHLPHDLRLPFARYIAYSGSKYMRRYVVDRVYRETERTVKGFHPREIIECAFDMVTPSNDTLWPDAELLVVACRAATGSSLKVTLQLNHTELLKTLLLSCGVPLDKHALLYPVLVDVSLGRITNLQLQTHLATLCVTNRDITNLLRLMEADVDVKQVSELVAQVRRDRSETLERAVRELETVCSYAAVLGCECPITVAPFLAYNATQHRGVFWQMSVLRQPKVAKHRSKDLIAAGGRYDNLVEEFRKIARAEKDHDGAQLNCSSVGFSMALERMAAILKCLEVEVPPVVKTPEHELICVCVTGAYENVTTSRGQLARELWAQGYRAVVWPCSARESHDLTKASIVLVQDGNYVFVSYWEGTRVREYKVQFTDVIDFVKQKLSPETAIRNPEYGSRSVSWSESDRTSGPCISVTFVKASEKITKNCKRHCEVQINNQVTTILQHLGVQSAGRVRVSVLALSCESACVRLLCAHLSAPLHVHYLPHAFRPVTDRFPKRQDILEEALHELTNLVKQGNQGRAMDEIQLYALYSIPDSLCRIIT</sequence>
<evidence type="ECO:0000259" key="14">
    <source>
        <dbReference type="PROSITE" id="PS50011"/>
    </source>
</evidence>
<dbReference type="GO" id="GO:0004694">
    <property type="term" value="F:eukaryotic translation initiation factor 2alpha kinase activity"/>
    <property type="evidence" value="ECO:0007669"/>
    <property type="project" value="InterPro"/>
</dbReference>
<feature type="domain" description="Protein kinase" evidence="14">
    <location>
        <begin position="520"/>
        <end position="963"/>
    </location>
</feature>
<dbReference type="Pfam" id="PF00069">
    <property type="entry name" value="Pkinase"/>
    <property type="match status" value="4"/>
</dbReference>
<evidence type="ECO:0000313" key="16">
    <source>
        <dbReference type="EMBL" id="CAF4867304.1"/>
    </source>
</evidence>
<feature type="binding site" evidence="11">
    <location>
        <begin position="526"/>
        <end position="534"/>
    </location>
    <ligand>
        <name>ATP</name>
        <dbReference type="ChEBI" id="CHEBI:30616"/>
    </ligand>
</feature>
<feature type="binding site" evidence="11 12">
    <location>
        <position position="549"/>
    </location>
    <ligand>
        <name>ATP</name>
        <dbReference type="ChEBI" id="CHEBI:30616"/>
    </ligand>
</feature>
<evidence type="ECO:0000256" key="7">
    <source>
        <dbReference type="ARBA" id="ARBA00037982"/>
    </source>
</evidence>
<feature type="compositionally biased region" description="Basic and acidic residues" evidence="13">
    <location>
        <begin position="151"/>
        <end position="170"/>
    </location>
</feature>
<dbReference type="InterPro" id="IPR020635">
    <property type="entry name" value="Tyr_kinase_cat_dom"/>
</dbReference>
<dbReference type="GO" id="GO:0005634">
    <property type="term" value="C:nucleus"/>
    <property type="evidence" value="ECO:0007669"/>
    <property type="project" value="TreeGrafter"/>
</dbReference>
<feature type="domain" description="Protein kinase" evidence="14">
    <location>
        <begin position="241"/>
        <end position="475"/>
    </location>
</feature>
<feature type="compositionally biased region" description="Polar residues" evidence="13">
    <location>
        <begin position="181"/>
        <end position="190"/>
    </location>
</feature>
<keyword evidence="17" id="KW-1185">Reference proteome</keyword>
<dbReference type="SUPFAM" id="SSF54495">
    <property type="entry name" value="UBC-like"/>
    <property type="match status" value="1"/>
</dbReference>
<dbReference type="GO" id="GO:0005524">
    <property type="term" value="F:ATP binding"/>
    <property type="evidence" value="ECO:0007669"/>
    <property type="project" value="UniProtKB-UniRule"/>
</dbReference>
<name>A0A821T5D9_9NEOP</name>
<dbReference type="SUPFAM" id="SSF56112">
    <property type="entry name" value="Protein kinase-like (PK-like)"/>
    <property type="match status" value="2"/>
</dbReference>
<dbReference type="Pfam" id="PF13393">
    <property type="entry name" value="tRNA-synt_His"/>
    <property type="match status" value="1"/>
</dbReference>
<dbReference type="FunFam" id="3.10.110.10:FF:000050">
    <property type="entry name" value="eIF-2-alpha kinase GCN2"/>
    <property type="match status" value="1"/>
</dbReference>
<evidence type="ECO:0000313" key="17">
    <source>
        <dbReference type="Proteomes" id="UP000663880"/>
    </source>
</evidence>
<evidence type="ECO:0000256" key="2">
    <source>
        <dbReference type="ARBA" id="ARBA00022527"/>
    </source>
</evidence>
<dbReference type="Gene3D" id="3.10.110.10">
    <property type="entry name" value="Ubiquitin Conjugating Enzyme"/>
    <property type="match status" value="1"/>
</dbReference>
<dbReference type="PROSITE" id="PS50908">
    <property type="entry name" value="RWD"/>
    <property type="match status" value="1"/>
</dbReference>
<comment type="caution">
    <text evidence="16">The sequence shown here is derived from an EMBL/GenBank/DDBJ whole genome shotgun (WGS) entry which is preliminary data.</text>
</comment>
<dbReference type="PIRSF" id="PIRSF000660">
    <property type="entry name" value="Ser/Thr_PK_GCN2"/>
    <property type="match status" value="1"/>
</dbReference>
<dbReference type="PROSITE" id="PS50011">
    <property type="entry name" value="PROTEIN_KINASE_DOM"/>
    <property type="match status" value="2"/>
</dbReference>
<dbReference type="SUPFAM" id="SSF55681">
    <property type="entry name" value="Class II aaRS and biotin synthetases"/>
    <property type="match status" value="1"/>
</dbReference>
<feature type="compositionally biased region" description="Acidic residues" evidence="13">
    <location>
        <begin position="640"/>
        <end position="654"/>
    </location>
</feature>
<dbReference type="GO" id="GO:0005737">
    <property type="term" value="C:cytoplasm"/>
    <property type="evidence" value="ECO:0007669"/>
    <property type="project" value="TreeGrafter"/>
</dbReference>
<dbReference type="GO" id="GO:0009893">
    <property type="term" value="P:positive regulation of metabolic process"/>
    <property type="evidence" value="ECO:0007669"/>
    <property type="project" value="UniProtKB-ARBA"/>
</dbReference>
<dbReference type="InterPro" id="IPR000719">
    <property type="entry name" value="Prot_kinase_dom"/>
</dbReference>
<dbReference type="CDD" id="cd14046">
    <property type="entry name" value="STKc_EIF2AK4_GCN2_rpt2"/>
    <property type="match status" value="1"/>
</dbReference>
<keyword evidence="3" id="KW-0808">Transferase</keyword>
<dbReference type="PANTHER" id="PTHR11042">
    <property type="entry name" value="EUKARYOTIC TRANSLATION INITIATION FACTOR 2-ALPHA KINASE EIF2-ALPHA KINASE -RELATED"/>
    <property type="match status" value="1"/>
</dbReference>
<feature type="region of interest" description="Disordered" evidence="13">
    <location>
        <begin position="151"/>
        <end position="194"/>
    </location>
</feature>
<evidence type="ECO:0000256" key="9">
    <source>
        <dbReference type="ARBA" id="ARBA00048679"/>
    </source>
</evidence>
<comment type="similarity">
    <text evidence="7">Belongs to the protein kinase superfamily. Ser/Thr protein kinase family. GCN2 subfamily.</text>
</comment>
<dbReference type="SMART" id="SM00219">
    <property type="entry name" value="TyrKc"/>
    <property type="match status" value="1"/>
</dbReference>
<dbReference type="InterPro" id="IPR050339">
    <property type="entry name" value="CC_SR_Kinase"/>
</dbReference>
<dbReference type="InterPro" id="IPR016135">
    <property type="entry name" value="UBQ-conjugating_enzyme/RWD"/>
</dbReference>
<keyword evidence="2" id="KW-0723">Serine/threonine-protein kinase</keyword>
<keyword evidence="6 11" id="KW-0067">ATP-binding</keyword>
<feature type="region of interest" description="Disordered" evidence="13">
    <location>
        <begin position="628"/>
        <end position="654"/>
    </location>
</feature>
<dbReference type="PROSITE" id="PS00107">
    <property type="entry name" value="PROTEIN_KINASE_ATP"/>
    <property type="match status" value="1"/>
</dbReference>
<evidence type="ECO:0000256" key="8">
    <source>
        <dbReference type="ARBA" id="ARBA00047899"/>
    </source>
</evidence>
<dbReference type="CDD" id="cd23823">
    <property type="entry name" value="RWD_GCN2"/>
    <property type="match status" value="1"/>
</dbReference>
<evidence type="ECO:0000256" key="10">
    <source>
        <dbReference type="PIRSR" id="PIRSR000660-1"/>
    </source>
</evidence>
<dbReference type="InterPro" id="IPR017441">
    <property type="entry name" value="Protein_kinase_ATP_BS"/>
</dbReference>
<dbReference type="SMART" id="SM00591">
    <property type="entry name" value="RWD"/>
    <property type="match status" value="1"/>
</dbReference>
<dbReference type="GO" id="GO:0004713">
    <property type="term" value="F:protein tyrosine kinase activity"/>
    <property type="evidence" value="ECO:0007669"/>
    <property type="project" value="InterPro"/>
</dbReference>
<dbReference type="InterPro" id="IPR045864">
    <property type="entry name" value="aa-tRNA-synth_II/BPL/LPL"/>
</dbReference>
<feature type="domain" description="RWD" evidence="15">
    <location>
        <begin position="12"/>
        <end position="123"/>
    </location>
</feature>
<dbReference type="Gene3D" id="1.10.510.10">
    <property type="entry name" value="Transferase(Phosphotransferase) domain 1"/>
    <property type="match status" value="3"/>
</dbReference>
<keyword evidence="5" id="KW-0418">Kinase</keyword>
<dbReference type="InterPro" id="IPR011009">
    <property type="entry name" value="Kinase-like_dom_sf"/>
</dbReference>
<dbReference type="OrthoDB" id="6778822at2759"/>
<comment type="catalytic activity">
    <reaction evidence="8">
        <text>L-threonyl-[protein] + ATP = O-phospho-L-threonyl-[protein] + ADP + H(+)</text>
        <dbReference type="Rhea" id="RHEA:46608"/>
        <dbReference type="Rhea" id="RHEA-COMP:11060"/>
        <dbReference type="Rhea" id="RHEA-COMP:11605"/>
        <dbReference type="ChEBI" id="CHEBI:15378"/>
        <dbReference type="ChEBI" id="CHEBI:30013"/>
        <dbReference type="ChEBI" id="CHEBI:30616"/>
        <dbReference type="ChEBI" id="CHEBI:61977"/>
        <dbReference type="ChEBI" id="CHEBI:456216"/>
        <dbReference type="EC" id="2.7.11.1"/>
    </reaction>
</comment>
<dbReference type="PANTHER" id="PTHR11042:SF136">
    <property type="entry name" value="EIF-2-ALPHA KINASE GCN2"/>
    <property type="match status" value="1"/>
</dbReference>
<dbReference type="PROSITE" id="PS00109">
    <property type="entry name" value="PROTEIN_KINASE_TYR"/>
    <property type="match status" value="1"/>
</dbReference>
<gene>
    <name evidence="16" type="ORF">PMACD_LOCUS8444</name>
</gene>
<dbReference type="Gene3D" id="3.30.930.10">
    <property type="entry name" value="Bira Bifunctional Protein, Domain 2"/>
    <property type="match status" value="1"/>
</dbReference>
<evidence type="ECO:0000259" key="15">
    <source>
        <dbReference type="PROSITE" id="PS50908"/>
    </source>
</evidence>
<protein>
    <recommendedName>
        <fullName evidence="1">non-specific serine/threonine protein kinase</fullName>
        <ecNumber evidence="1">2.7.11.1</ecNumber>
    </recommendedName>
</protein>
<dbReference type="InterPro" id="IPR008271">
    <property type="entry name" value="Ser/Thr_kinase_AS"/>
</dbReference>
<dbReference type="Pfam" id="PF05773">
    <property type="entry name" value="RWD"/>
    <property type="match status" value="1"/>
</dbReference>
<dbReference type="SMART" id="SM00220">
    <property type="entry name" value="S_TKc"/>
    <property type="match status" value="1"/>
</dbReference>
<dbReference type="PROSITE" id="PS00108">
    <property type="entry name" value="PROTEIN_KINASE_ST"/>
    <property type="match status" value="1"/>
</dbReference>
<evidence type="ECO:0000256" key="13">
    <source>
        <dbReference type="SAM" id="MobiDB-lite"/>
    </source>
</evidence>
<dbReference type="EC" id="2.7.11.1" evidence="1"/>
<dbReference type="InterPro" id="IPR041715">
    <property type="entry name" value="HisRS-like_core"/>
</dbReference>
<dbReference type="InterPro" id="IPR016255">
    <property type="entry name" value="Gcn2"/>
</dbReference>
<evidence type="ECO:0000256" key="12">
    <source>
        <dbReference type="PROSITE-ProRule" id="PRU10141"/>
    </source>
</evidence>
<dbReference type="EMBL" id="CAJOBZ010000022">
    <property type="protein sequence ID" value="CAF4867304.1"/>
    <property type="molecule type" value="Genomic_DNA"/>
</dbReference>
<accession>A0A821T5D9</accession>
<evidence type="ECO:0000256" key="11">
    <source>
        <dbReference type="PIRSR" id="PIRSR000660-2"/>
    </source>
</evidence>
<dbReference type="Gene3D" id="3.30.200.20">
    <property type="entry name" value="Phosphorylase Kinase, domain 1"/>
    <property type="match status" value="1"/>
</dbReference>
<dbReference type="InterPro" id="IPR008266">
    <property type="entry name" value="Tyr_kinase_AS"/>
</dbReference>
<dbReference type="Proteomes" id="UP000663880">
    <property type="component" value="Unassembled WGS sequence"/>
</dbReference>
<proteinExistence type="inferred from homology"/>
<keyword evidence="4 11" id="KW-0547">Nucleotide-binding</keyword>
<dbReference type="GO" id="GO:0000077">
    <property type="term" value="P:DNA damage checkpoint signaling"/>
    <property type="evidence" value="ECO:0007669"/>
    <property type="project" value="InterPro"/>
</dbReference>
<organism evidence="16 17">
    <name type="scientific">Pieris macdunnoughi</name>
    <dbReference type="NCBI Taxonomy" id="345717"/>
    <lineage>
        <taxon>Eukaryota</taxon>
        <taxon>Metazoa</taxon>
        <taxon>Ecdysozoa</taxon>
        <taxon>Arthropoda</taxon>
        <taxon>Hexapoda</taxon>
        <taxon>Insecta</taxon>
        <taxon>Pterygota</taxon>
        <taxon>Neoptera</taxon>
        <taxon>Endopterygota</taxon>
        <taxon>Lepidoptera</taxon>
        <taxon>Glossata</taxon>
        <taxon>Ditrysia</taxon>
        <taxon>Papilionoidea</taxon>
        <taxon>Pieridae</taxon>
        <taxon>Pierinae</taxon>
        <taxon>Pieris</taxon>
    </lineage>
</organism>
<evidence type="ECO:0000256" key="5">
    <source>
        <dbReference type="ARBA" id="ARBA00022777"/>
    </source>
</evidence>
<evidence type="ECO:0000256" key="1">
    <source>
        <dbReference type="ARBA" id="ARBA00012513"/>
    </source>
</evidence>
<feature type="region of interest" description="Disordered" evidence="13">
    <location>
        <begin position="480"/>
        <end position="507"/>
    </location>
</feature>
<dbReference type="InterPro" id="IPR006575">
    <property type="entry name" value="RWD_dom"/>
</dbReference>
<evidence type="ECO:0000256" key="4">
    <source>
        <dbReference type="ARBA" id="ARBA00022741"/>
    </source>
</evidence>